<accession>A0A4Z1J7N0</accession>
<protein>
    <submittedName>
        <fullName evidence="1">Uncharacterized protein</fullName>
    </submittedName>
</protein>
<evidence type="ECO:0000313" key="2">
    <source>
        <dbReference type="Proteomes" id="UP000297452"/>
    </source>
</evidence>
<dbReference type="EMBL" id="PQXJ01000009">
    <property type="protein sequence ID" value="TGO69606.1"/>
    <property type="molecule type" value="Genomic_DNA"/>
</dbReference>
<proteinExistence type="predicted"/>
<reference evidence="1 2" key="1">
    <citation type="submission" date="2017-12" db="EMBL/GenBank/DDBJ databases">
        <title>Comparative genomics of Botrytis spp.</title>
        <authorList>
            <person name="Valero-Jimenez C.A."/>
            <person name="Tapia P."/>
            <person name="Veloso J."/>
            <person name="Silva-Moreno E."/>
            <person name="Staats M."/>
            <person name="Valdes J.H."/>
            <person name="Van Kan J.A.L."/>
        </authorList>
    </citation>
    <scope>NUCLEOTIDE SEQUENCE [LARGE SCALE GENOMIC DNA]</scope>
    <source>
        <strain evidence="1 2">MUCL2120</strain>
    </source>
</reference>
<sequence>MWMQKNRTIFMVRVVFDEGSNRTQQVYAYLRLMLFTLVPSLILLSPSTSKAIGLCKWSIRNDLCAIQDLQYTFTRDFWSVSPPLSKFGLEMGCQSVPGSNMVLNRITSINI</sequence>
<evidence type="ECO:0000313" key="1">
    <source>
        <dbReference type="EMBL" id="TGO69606.1"/>
    </source>
</evidence>
<dbReference type="Proteomes" id="UP000297452">
    <property type="component" value="Unassembled WGS sequence"/>
</dbReference>
<keyword evidence="2" id="KW-1185">Reference proteome</keyword>
<name>A0A4Z1J7N0_9HELO</name>
<organism evidence="1 2">
    <name type="scientific">Botryotinia narcissicola</name>
    <dbReference type="NCBI Taxonomy" id="278944"/>
    <lineage>
        <taxon>Eukaryota</taxon>
        <taxon>Fungi</taxon>
        <taxon>Dikarya</taxon>
        <taxon>Ascomycota</taxon>
        <taxon>Pezizomycotina</taxon>
        <taxon>Leotiomycetes</taxon>
        <taxon>Helotiales</taxon>
        <taxon>Sclerotiniaceae</taxon>
        <taxon>Botryotinia</taxon>
    </lineage>
</organism>
<dbReference type="AlphaFoldDB" id="A0A4Z1J7N0"/>
<gene>
    <name evidence="1" type="ORF">BOTNAR_0009g00530</name>
</gene>
<comment type="caution">
    <text evidence="1">The sequence shown here is derived from an EMBL/GenBank/DDBJ whole genome shotgun (WGS) entry which is preliminary data.</text>
</comment>